<evidence type="ECO:0000256" key="20">
    <source>
        <dbReference type="ARBA" id="ARBA00051892"/>
    </source>
</evidence>
<feature type="region of interest" description="Disordered" evidence="25">
    <location>
        <begin position="444"/>
        <end position="471"/>
    </location>
</feature>
<keyword evidence="16" id="KW-0472">Membrane</keyword>
<dbReference type="GO" id="GO:0016316">
    <property type="term" value="F:phosphatidylinositol-3,4-bisphosphate 4-phosphatase activity"/>
    <property type="evidence" value="ECO:0007669"/>
    <property type="project" value="UniProtKB-EC"/>
</dbReference>
<evidence type="ECO:0000256" key="9">
    <source>
        <dbReference type="ARBA" id="ARBA00022475"/>
    </source>
</evidence>
<keyword evidence="9" id="KW-1003">Cell membrane</keyword>
<evidence type="ECO:0000256" key="8">
    <source>
        <dbReference type="ARBA" id="ARBA00013037"/>
    </source>
</evidence>
<keyword evidence="10" id="KW-0963">Cytoplasm</keyword>
<evidence type="ECO:0000256" key="22">
    <source>
        <dbReference type="ARBA" id="ARBA00074640"/>
    </source>
</evidence>
<dbReference type="Pfam" id="PF00168">
    <property type="entry name" value="C2"/>
    <property type="match status" value="1"/>
</dbReference>
<evidence type="ECO:0000256" key="11">
    <source>
        <dbReference type="ARBA" id="ARBA00022553"/>
    </source>
</evidence>
<dbReference type="FunFam" id="2.60.40.150:FF:000038">
    <property type="entry name" value="Type I inositol 3,4-bisphosphate 4-phosphatase"/>
    <property type="match status" value="1"/>
</dbReference>
<reference evidence="27" key="2">
    <citation type="submission" date="2025-09" db="UniProtKB">
        <authorList>
            <consortium name="Ensembl"/>
        </authorList>
    </citation>
    <scope>IDENTIFICATION</scope>
</reference>
<dbReference type="GO" id="GO:0031901">
    <property type="term" value="C:early endosome membrane"/>
    <property type="evidence" value="ECO:0007669"/>
    <property type="project" value="UniProtKB-SubCell"/>
</dbReference>
<dbReference type="Gene3D" id="2.60.40.150">
    <property type="entry name" value="C2 domain"/>
    <property type="match status" value="1"/>
</dbReference>
<evidence type="ECO:0000256" key="1">
    <source>
        <dbReference type="ARBA" id="ARBA00004123"/>
    </source>
</evidence>
<evidence type="ECO:0000313" key="28">
    <source>
        <dbReference type="Proteomes" id="UP000472277"/>
    </source>
</evidence>
<keyword evidence="13" id="KW-0378">Hydrolase</keyword>
<evidence type="ECO:0000256" key="12">
    <source>
        <dbReference type="ARBA" id="ARBA00022753"/>
    </source>
</evidence>
<evidence type="ECO:0000256" key="25">
    <source>
        <dbReference type="SAM" id="MobiDB-lite"/>
    </source>
</evidence>
<evidence type="ECO:0000313" key="27">
    <source>
        <dbReference type="Ensembl" id="ENSSTUP00000026982.1"/>
    </source>
</evidence>
<evidence type="ECO:0000256" key="13">
    <source>
        <dbReference type="ARBA" id="ARBA00022801"/>
    </source>
</evidence>
<dbReference type="GeneTree" id="ENSGT00940000157360"/>
<comment type="catalytic activity">
    <reaction evidence="20">
        <text>1D-myo-inositol 1,3,4-trisphosphate + H2O = 1D-myo-inositol 1,3-bisphosphate + phosphate</text>
        <dbReference type="Rhea" id="RHEA:43392"/>
        <dbReference type="ChEBI" id="CHEBI:15377"/>
        <dbReference type="ChEBI" id="CHEBI:43474"/>
        <dbReference type="ChEBI" id="CHEBI:58414"/>
        <dbReference type="ChEBI" id="CHEBI:83242"/>
    </reaction>
    <physiologicalReaction direction="left-to-right" evidence="20">
        <dbReference type="Rhea" id="RHEA:43393"/>
    </physiologicalReaction>
</comment>
<evidence type="ECO:0000256" key="6">
    <source>
        <dbReference type="ARBA" id="ARBA00004847"/>
    </source>
</evidence>
<dbReference type="InterPro" id="IPR039034">
    <property type="entry name" value="INPP4"/>
</dbReference>
<dbReference type="PROSITE" id="PS50004">
    <property type="entry name" value="C2"/>
    <property type="match status" value="1"/>
</dbReference>
<sequence length="884" mass="99639">MHLLYFAFNVHFPVIPPACSELITPALDRKPTSFVAVSCTTPPQAFWTKHAQTEIIEGTSNPIYLSSIAFFQDSLITQQTQVKLSVYDVKDRSQGTMYLLGSAMFPVKELLQDKHHRLHLTLRSAENERMGNITIIAWQIEERREQRAPVARQDTINGRMVLPVDDSLTESVNIRAKSASLCKDTLLKAVFGGTMSRMYRFPTTDGNHLRILEQMAESVLSLHIPRQFVKLLLEEDAVRVCELEELGELSPCWENLRREIIAQYQTIILSYQETIGDLHEYKGPSFKSSTLKAEKKLEFIPTNLHVQRMRVQGESGYDRTYDVVTIGAPAAHHQGFKHCGLRKLIHKFEDARKHAGSGSKPVAYLPQDVVRAKELIGQINTLKTQVCYYTERLSRAAKERSANALERTLAILSEKTRQLVTVCDSKLLSSAILALSAARPEYISQKGTPSPSSLTPSPSPSQGGRDKRSSLQADWHEENWGKVWLNVDKSLDCVIQRVDRLLAKDRLQSDSSSEDVFLDIYCITSLLSLPGEWIEALYPLLTTLSECVSLMSDKAKKSMVFLLMQDSAPTIAMSLTLQYRRDVVFCQTLSALICGFIIKLRNCLHDDGFLRQLHIIGLLVQYEGLLSTYGEELAMLEDMSVGVMDLRNVTFKVTQATSVFGPDMLPVITGNRDGFNVRVPLPAAMFDALPREIQNGMLLRVQPVLFNVGINEQQTLAEKFGDTSLQEGINMENMARLSSYYDQFKEVLPEDCLPCIRSQTSLPELLKLLSQNINARKSKNVEILWQAAEACRRLNGVRFTSCKSAKDRTAMSLTLEQCLILQQEHGLAPQVFSQALDCMRSEGCRRENTMKNVGCRKYAFNSLQLKAFPKQYRPPEGTYGKVET</sequence>
<keyword evidence="28" id="KW-1185">Reference proteome</keyword>
<dbReference type="GO" id="GO:0005634">
    <property type="term" value="C:nucleus"/>
    <property type="evidence" value="ECO:0007669"/>
    <property type="project" value="UniProtKB-SubCell"/>
</dbReference>
<evidence type="ECO:0000256" key="5">
    <source>
        <dbReference type="ARBA" id="ARBA00004565"/>
    </source>
</evidence>
<evidence type="ECO:0000256" key="15">
    <source>
        <dbReference type="ARBA" id="ARBA00023098"/>
    </source>
</evidence>
<dbReference type="SUPFAM" id="SSF49562">
    <property type="entry name" value="C2 domain (Calcium/lipid-binding domain, CaLB)"/>
    <property type="match status" value="1"/>
</dbReference>
<evidence type="ECO:0000256" key="2">
    <source>
        <dbReference type="ARBA" id="ARBA00004146"/>
    </source>
</evidence>
<organism evidence="27 28">
    <name type="scientific">Salmo trutta</name>
    <name type="common">Brown trout</name>
    <dbReference type="NCBI Taxonomy" id="8032"/>
    <lineage>
        <taxon>Eukaryota</taxon>
        <taxon>Metazoa</taxon>
        <taxon>Chordata</taxon>
        <taxon>Craniata</taxon>
        <taxon>Vertebrata</taxon>
        <taxon>Euteleostomi</taxon>
        <taxon>Actinopterygii</taxon>
        <taxon>Neopterygii</taxon>
        <taxon>Teleostei</taxon>
        <taxon>Protacanthopterygii</taxon>
        <taxon>Salmoniformes</taxon>
        <taxon>Salmonidae</taxon>
        <taxon>Salmoninae</taxon>
        <taxon>Salmo</taxon>
    </lineage>
</organism>
<gene>
    <name evidence="27" type="primary">INPP4A</name>
    <name evidence="27" type="synonym">LOC115155874</name>
</gene>
<keyword evidence="11" id="KW-0597">Phosphoprotein</keyword>
<dbReference type="GO" id="GO:0014069">
    <property type="term" value="C:postsynaptic density"/>
    <property type="evidence" value="ECO:0007669"/>
    <property type="project" value="UniProtKB-SubCell"/>
</dbReference>
<dbReference type="GO" id="GO:0005886">
    <property type="term" value="C:plasma membrane"/>
    <property type="evidence" value="ECO:0007669"/>
    <property type="project" value="UniProtKB-SubCell"/>
</dbReference>
<dbReference type="PANTHER" id="PTHR12187:SF12">
    <property type="entry name" value="PHOSPHATIDYLINOSITOL-3,4-BISPHOSPHATE 4-PHOSPHATASE"/>
    <property type="match status" value="1"/>
</dbReference>
<proteinExistence type="inferred from homology"/>
<evidence type="ECO:0000259" key="26">
    <source>
        <dbReference type="PROSITE" id="PS50004"/>
    </source>
</evidence>
<keyword evidence="17" id="KW-0539">Nucleus</keyword>
<dbReference type="AlphaFoldDB" id="A0A673XXM5"/>
<accession>A0A673XXM5</accession>
<dbReference type="GO" id="GO:0044281">
    <property type="term" value="P:small molecule metabolic process"/>
    <property type="evidence" value="ECO:0007669"/>
    <property type="project" value="UniProtKB-ARBA"/>
</dbReference>
<dbReference type="Proteomes" id="UP000472277">
    <property type="component" value="Chromosome 20"/>
</dbReference>
<evidence type="ECO:0000256" key="14">
    <source>
        <dbReference type="ARBA" id="ARBA00023018"/>
    </source>
</evidence>
<evidence type="ECO:0000256" key="23">
    <source>
        <dbReference type="ARBA" id="ARBA00080875"/>
    </source>
</evidence>
<comment type="subunit">
    <text evidence="21">Interacts with INPP5F.</text>
</comment>
<evidence type="ECO:0000256" key="10">
    <source>
        <dbReference type="ARBA" id="ARBA00022490"/>
    </source>
</evidence>
<keyword evidence="15" id="KW-0443">Lipid metabolism</keyword>
<dbReference type="EC" id="3.1.3.66" evidence="8"/>
<evidence type="ECO:0000256" key="3">
    <source>
        <dbReference type="ARBA" id="ARBA00004236"/>
    </source>
</evidence>
<keyword evidence="14" id="KW-0770">Synapse</keyword>
<evidence type="ECO:0000256" key="7">
    <source>
        <dbReference type="ARBA" id="ARBA00006306"/>
    </source>
</evidence>
<feature type="domain" description="C2" evidence="26">
    <location>
        <begin position="1"/>
        <end position="120"/>
    </location>
</feature>
<evidence type="ECO:0000256" key="17">
    <source>
        <dbReference type="ARBA" id="ARBA00023242"/>
    </source>
</evidence>
<evidence type="ECO:0000256" key="24">
    <source>
        <dbReference type="ARBA" id="ARBA00082036"/>
    </source>
</evidence>
<evidence type="ECO:0000256" key="19">
    <source>
        <dbReference type="ARBA" id="ARBA00051770"/>
    </source>
</evidence>
<evidence type="ECO:0000256" key="21">
    <source>
        <dbReference type="ARBA" id="ARBA00065112"/>
    </source>
</evidence>
<evidence type="ECO:0000256" key="16">
    <source>
        <dbReference type="ARBA" id="ARBA00023136"/>
    </source>
</evidence>
<keyword evidence="12" id="KW-0967">Endosome</keyword>
<evidence type="ECO:0000256" key="4">
    <source>
        <dbReference type="ARBA" id="ARBA00004496"/>
    </source>
</evidence>
<evidence type="ECO:0000256" key="18">
    <source>
        <dbReference type="ARBA" id="ARBA00034105"/>
    </source>
</evidence>
<comment type="similarity">
    <text evidence="7">Belongs to the inositol 3,4-bisphosphate 4-phosphatase family.</text>
</comment>
<reference evidence="27" key="1">
    <citation type="submission" date="2025-08" db="UniProtKB">
        <authorList>
            <consortium name="Ensembl"/>
        </authorList>
    </citation>
    <scope>IDENTIFICATION</scope>
</reference>
<dbReference type="InterPro" id="IPR000008">
    <property type="entry name" value="C2_dom"/>
</dbReference>
<protein>
    <recommendedName>
        <fullName evidence="22">Inositol polyphosphate-4-phosphatase type I A</fullName>
        <ecNumber evidence="8">3.1.3.66</ecNumber>
    </recommendedName>
    <alternativeName>
        <fullName evidence="24">Inositol polyphosphate 4-phosphatase type I</fullName>
    </alternativeName>
    <alternativeName>
        <fullName evidence="23">Type I inositol 3,4-bisphosphate 4-phosphatase</fullName>
    </alternativeName>
</protein>
<dbReference type="UniPathway" id="UPA00944"/>
<comment type="subcellular location">
    <subcellularLocation>
        <location evidence="3">Cell membrane</location>
    </subcellularLocation>
    <subcellularLocation>
        <location evidence="4">Cytoplasm</location>
    </subcellularLocation>
    <subcellularLocation>
        <location evidence="2">Early endosome membrane</location>
    </subcellularLocation>
    <subcellularLocation>
        <location evidence="1">Nucleus</location>
    </subcellularLocation>
    <subcellularLocation>
        <location evidence="18">Postsynaptic density</location>
    </subcellularLocation>
    <subcellularLocation>
        <location evidence="5">Recycling endosome membrane</location>
    </subcellularLocation>
</comment>
<dbReference type="PANTHER" id="PTHR12187">
    <property type="entry name" value="AGAP000124-PA"/>
    <property type="match status" value="1"/>
</dbReference>
<comment type="pathway">
    <text evidence="6">Signal transduction; phosphatidylinositol signaling pathway.</text>
</comment>
<dbReference type="GO" id="GO:0055038">
    <property type="term" value="C:recycling endosome membrane"/>
    <property type="evidence" value="ECO:0007669"/>
    <property type="project" value="UniProtKB-SubCell"/>
</dbReference>
<dbReference type="Ensembl" id="ENSSTUT00000028254.1">
    <property type="protein sequence ID" value="ENSSTUP00000026982.1"/>
    <property type="gene ID" value="ENSSTUG00000009025.1"/>
</dbReference>
<dbReference type="InterPro" id="IPR035892">
    <property type="entry name" value="C2_domain_sf"/>
</dbReference>
<comment type="catalytic activity">
    <reaction evidence="19">
        <text>1D-myo-inositol 3,4-bisphosphate + H2O = 1D-myo-inositol 3-phosphate + phosphate</text>
        <dbReference type="Rhea" id="RHEA:43388"/>
        <dbReference type="ChEBI" id="CHEBI:15377"/>
        <dbReference type="ChEBI" id="CHEBI:43474"/>
        <dbReference type="ChEBI" id="CHEBI:58401"/>
        <dbReference type="ChEBI" id="CHEBI:83241"/>
    </reaction>
    <physiologicalReaction direction="left-to-right" evidence="19">
        <dbReference type="Rhea" id="RHEA:43389"/>
    </physiologicalReaction>
</comment>
<name>A0A673XXM5_SALTR</name>